<keyword evidence="5" id="KW-0552">Olfaction</keyword>
<name>A0A195F5F1_9HYME</name>
<keyword evidence="7 10" id="KW-0472">Membrane</keyword>
<dbReference type="InterPro" id="IPR004117">
    <property type="entry name" value="7tm6_olfct_rcpt"/>
</dbReference>
<evidence type="ECO:0000256" key="3">
    <source>
        <dbReference type="ARBA" id="ARBA00022606"/>
    </source>
</evidence>
<feature type="transmembrane region" description="Helical" evidence="10">
    <location>
        <begin position="12"/>
        <end position="33"/>
    </location>
</feature>
<protein>
    <submittedName>
        <fullName evidence="11">Odorant receptor 2a</fullName>
    </submittedName>
</protein>
<keyword evidence="9" id="KW-0807">Transducer</keyword>
<keyword evidence="4 10" id="KW-0812">Transmembrane</keyword>
<organism evidence="11 12">
    <name type="scientific">Trachymyrmex septentrionalis</name>
    <dbReference type="NCBI Taxonomy" id="34720"/>
    <lineage>
        <taxon>Eukaryota</taxon>
        <taxon>Metazoa</taxon>
        <taxon>Ecdysozoa</taxon>
        <taxon>Arthropoda</taxon>
        <taxon>Hexapoda</taxon>
        <taxon>Insecta</taxon>
        <taxon>Pterygota</taxon>
        <taxon>Neoptera</taxon>
        <taxon>Endopterygota</taxon>
        <taxon>Hymenoptera</taxon>
        <taxon>Apocrita</taxon>
        <taxon>Aculeata</taxon>
        <taxon>Formicoidea</taxon>
        <taxon>Formicidae</taxon>
        <taxon>Myrmicinae</taxon>
        <taxon>Trachymyrmex</taxon>
    </lineage>
</organism>
<keyword evidence="8 11" id="KW-0675">Receptor</keyword>
<dbReference type="GO" id="GO:0004984">
    <property type="term" value="F:olfactory receptor activity"/>
    <property type="evidence" value="ECO:0007669"/>
    <property type="project" value="InterPro"/>
</dbReference>
<feature type="transmembrane region" description="Helical" evidence="10">
    <location>
        <begin position="532"/>
        <end position="556"/>
    </location>
</feature>
<accession>A0A195F5F1</accession>
<evidence type="ECO:0000256" key="8">
    <source>
        <dbReference type="ARBA" id="ARBA00023170"/>
    </source>
</evidence>
<evidence type="ECO:0000313" key="11">
    <source>
        <dbReference type="EMBL" id="KYN35299.1"/>
    </source>
</evidence>
<dbReference type="PANTHER" id="PTHR21137:SF35">
    <property type="entry name" value="ODORANT RECEPTOR 19A-RELATED"/>
    <property type="match status" value="1"/>
</dbReference>
<dbReference type="AlphaFoldDB" id="A0A195F5F1"/>
<dbReference type="Proteomes" id="UP000078541">
    <property type="component" value="Unassembled WGS sequence"/>
</dbReference>
<evidence type="ECO:0000256" key="7">
    <source>
        <dbReference type="ARBA" id="ARBA00023136"/>
    </source>
</evidence>
<evidence type="ECO:0000256" key="6">
    <source>
        <dbReference type="ARBA" id="ARBA00022989"/>
    </source>
</evidence>
<keyword evidence="2" id="KW-1003">Cell membrane</keyword>
<proteinExistence type="predicted"/>
<dbReference type="STRING" id="34720.A0A195F5F1"/>
<reference evidence="11 12" key="1">
    <citation type="submission" date="2016-03" db="EMBL/GenBank/DDBJ databases">
        <title>Trachymyrmex septentrionalis WGS genome.</title>
        <authorList>
            <person name="Nygaard S."/>
            <person name="Hu H."/>
            <person name="Boomsma J."/>
            <person name="Zhang G."/>
        </authorList>
    </citation>
    <scope>NUCLEOTIDE SEQUENCE [LARGE SCALE GENOMIC DNA]</scope>
    <source>
        <strain evidence="11">Tsep2-gDNA-1</strain>
        <tissue evidence="11">Whole body</tissue>
    </source>
</reference>
<dbReference type="GO" id="GO:0007165">
    <property type="term" value="P:signal transduction"/>
    <property type="evidence" value="ECO:0007669"/>
    <property type="project" value="UniProtKB-KW"/>
</dbReference>
<dbReference type="Pfam" id="PF02949">
    <property type="entry name" value="7tm_6"/>
    <property type="match status" value="3"/>
</dbReference>
<keyword evidence="6 10" id="KW-1133">Transmembrane helix</keyword>
<sequence length="662" mass="76925">MFFYENAVTMYIITIIYLMAPIKPILLDVILPLNESRPRFLVLSIEYKIDKDKYFVPLFCYNIIIVVTSITILIGVEAMYVTRIIHACSLFSIISQQFEKIISQMNINMKASKGGCYMNGMNALFKSASEQLIYDEYIICLKKYQLALKFAGVLNSVYQTVALTSLLSYGAIISLVPVLMIYELDELEQIPKYITIIIGSILQLIILCYPGQKLLDESQNVFYQIYAVEWYTFSPRLKSLIIITLHRSLVPCSLRAGNLCSMSIGTFATIFTCDVQNQLVYIFVSYLRYYEQAYPILQHFYHILTLYIHRYNGQIIFESLYQIVVTIAFLIKFLNQIWNRDKFCRLYEIMENHWNIFTNDLEVRILKSYSHISQKFTISYSILMYTMMSMFITIPSLGPMLLDVVLPLNKSRLRNIAIYSEYGIDQDKYFVPIFLYTSIMITMGITIMVAVDTMHITCTSHACSLFQLIGQQVENVISNVPTGDEVNQIRHCTITEYKMFSEEMIYREYIICLKKHQLALEYVDILNDTHKIVGFSFLLLIGTVFSLLGVRIVYVLDQLEEMIRFTFIIMGAYAAEWYKFSPRLKSLLTITLYRSIVPCKLTAGNLFPLSMAAFASVSMRQSGKIIYSMQTMIHTLLNILRWYERVFLTSRHCYPLKISFET</sequence>
<feature type="transmembrane region" description="Helical" evidence="10">
    <location>
        <begin position="54"/>
        <end position="76"/>
    </location>
</feature>
<keyword evidence="3" id="KW-0716">Sensory transduction</keyword>
<feature type="transmembrane region" description="Helical" evidence="10">
    <location>
        <begin position="157"/>
        <end position="181"/>
    </location>
</feature>
<evidence type="ECO:0000256" key="1">
    <source>
        <dbReference type="ARBA" id="ARBA00004651"/>
    </source>
</evidence>
<dbReference type="EMBL" id="KQ981820">
    <property type="protein sequence ID" value="KYN35299.1"/>
    <property type="molecule type" value="Genomic_DNA"/>
</dbReference>
<feature type="transmembrane region" description="Helical" evidence="10">
    <location>
        <begin position="315"/>
        <end position="335"/>
    </location>
</feature>
<dbReference type="GO" id="GO:0005886">
    <property type="term" value="C:plasma membrane"/>
    <property type="evidence" value="ECO:0007669"/>
    <property type="project" value="UniProtKB-SubCell"/>
</dbReference>
<evidence type="ECO:0000256" key="4">
    <source>
        <dbReference type="ARBA" id="ARBA00022692"/>
    </source>
</evidence>
<feature type="transmembrane region" description="Helical" evidence="10">
    <location>
        <begin position="193"/>
        <end position="212"/>
    </location>
</feature>
<gene>
    <name evidence="11" type="ORF">ALC56_10474</name>
</gene>
<feature type="transmembrane region" description="Helical" evidence="10">
    <location>
        <begin position="429"/>
        <end position="451"/>
    </location>
</feature>
<evidence type="ECO:0000256" key="2">
    <source>
        <dbReference type="ARBA" id="ARBA00022475"/>
    </source>
</evidence>
<dbReference type="PANTHER" id="PTHR21137">
    <property type="entry name" value="ODORANT RECEPTOR"/>
    <property type="match status" value="1"/>
</dbReference>
<comment type="subcellular location">
    <subcellularLocation>
        <location evidence="1">Cell membrane</location>
        <topology evidence="1">Multi-pass membrane protein</topology>
    </subcellularLocation>
</comment>
<evidence type="ECO:0000256" key="5">
    <source>
        <dbReference type="ARBA" id="ARBA00022725"/>
    </source>
</evidence>
<feature type="transmembrane region" description="Helical" evidence="10">
    <location>
        <begin position="382"/>
        <end position="402"/>
    </location>
</feature>
<evidence type="ECO:0000256" key="10">
    <source>
        <dbReference type="SAM" id="Phobius"/>
    </source>
</evidence>
<dbReference type="GO" id="GO:0005549">
    <property type="term" value="F:odorant binding"/>
    <property type="evidence" value="ECO:0007669"/>
    <property type="project" value="InterPro"/>
</dbReference>
<evidence type="ECO:0000313" key="12">
    <source>
        <dbReference type="Proteomes" id="UP000078541"/>
    </source>
</evidence>
<keyword evidence="12" id="KW-1185">Reference proteome</keyword>
<evidence type="ECO:0000256" key="9">
    <source>
        <dbReference type="ARBA" id="ARBA00023224"/>
    </source>
</evidence>